<dbReference type="EMBL" id="SMMG02000007">
    <property type="protein sequence ID" value="KAA3465130.1"/>
    <property type="molecule type" value="Genomic_DNA"/>
</dbReference>
<protein>
    <submittedName>
        <fullName evidence="2">Uncharacterized protein</fullName>
    </submittedName>
</protein>
<accession>A0A5B6V7J5</accession>
<dbReference type="AlphaFoldDB" id="A0A5B6V7J5"/>
<dbReference type="Proteomes" id="UP000325315">
    <property type="component" value="Unassembled WGS sequence"/>
</dbReference>
<evidence type="ECO:0000313" key="2">
    <source>
        <dbReference type="EMBL" id="KAA3465130.1"/>
    </source>
</evidence>
<keyword evidence="3" id="KW-1185">Reference proteome</keyword>
<proteinExistence type="predicted"/>
<name>A0A5B6V7J5_9ROSI</name>
<comment type="caution">
    <text evidence="2">The sequence shown here is derived from an EMBL/GenBank/DDBJ whole genome shotgun (WGS) entry which is preliminary data.</text>
</comment>
<feature type="region of interest" description="Disordered" evidence="1">
    <location>
        <begin position="1"/>
        <end position="21"/>
    </location>
</feature>
<evidence type="ECO:0000256" key="1">
    <source>
        <dbReference type="SAM" id="MobiDB-lite"/>
    </source>
</evidence>
<organism evidence="2 3">
    <name type="scientific">Gossypium australe</name>
    <dbReference type="NCBI Taxonomy" id="47621"/>
    <lineage>
        <taxon>Eukaryota</taxon>
        <taxon>Viridiplantae</taxon>
        <taxon>Streptophyta</taxon>
        <taxon>Embryophyta</taxon>
        <taxon>Tracheophyta</taxon>
        <taxon>Spermatophyta</taxon>
        <taxon>Magnoliopsida</taxon>
        <taxon>eudicotyledons</taxon>
        <taxon>Gunneridae</taxon>
        <taxon>Pentapetalae</taxon>
        <taxon>rosids</taxon>
        <taxon>malvids</taxon>
        <taxon>Malvales</taxon>
        <taxon>Malvaceae</taxon>
        <taxon>Malvoideae</taxon>
        <taxon>Gossypium</taxon>
    </lineage>
</organism>
<reference evidence="3" key="1">
    <citation type="journal article" date="2019" name="Plant Biotechnol. J.">
        <title>Genome sequencing of the Australian wild diploid species Gossypium australe highlights disease resistance and delayed gland morphogenesis.</title>
        <authorList>
            <person name="Cai Y."/>
            <person name="Cai X."/>
            <person name="Wang Q."/>
            <person name="Wang P."/>
            <person name="Zhang Y."/>
            <person name="Cai C."/>
            <person name="Xu Y."/>
            <person name="Wang K."/>
            <person name="Zhou Z."/>
            <person name="Wang C."/>
            <person name="Geng S."/>
            <person name="Li B."/>
            <person name="Dong Q."/>
            <person name="Hou Y."/>
            <person name="Wang H."/>
            <person name="Ai P."/>
            <person name="Liu Z."/>
            <person name="Yi F."/>
            <person name="Sun M."/>
            <person name="An G."/>
            <person name="Cheng J."/>
            <person name="Zhang Y."/>
            <person name="Shi Q."/>
            <person name="Xie Y."/>
            <person name="Shi X."/>
            <person name="Chang Y."/>
            <person name="Huang F."/>
            <person name="Chen Y."/>
            <person name="Hong S."/>
            <person name="Mi L."/>
            <person name="Sun Q."/>
            <person name="Zhang L."/>
            <person name="Zhou B."/>
            <person name="Peng R."/>
            <person name="Zhang X."/>
            <person name="Liu F."/>
        </authorList>
    </citation>
    <scope>NUCLEOTIDE SEQUENCE [LARGE SCALE GENOMIC DNA]</scope>
    <source>
        <strain evidence="3">cv. PA1801</strain>
    </source>
</reference>
<feature type="compositionally biased region" description="Acidic residues" evidence="1">
    <location>
        <begin position="1"/>
        <end position="10"/>
    </location>
</feature>
<gene>
    <name evidence="2" type="ORF">EPI10_000331</name>
</gene>
<sequence length="65" mass="7552">MDRDFDEGDEAPTTLSKTGTEGTDVAYRGAWGVRRHEQWCAWRHTLGRLLWRWKILEAPLGFSDC</sequence>
<evidence type="ECO:0000313" key="3">
    <source>
        <dbReference type="Proteomes" id="UP000325315"/>
    </source>
</evidence>